<dbReference type="GO" id="GO:0000030">
    <property type="term" value="F:mannosyltransferase activity"/>
    <property type="evidence" value="ECO:0007669"/>
    <property type="project" value="TreeGrafter"/>
</dbReference>
<protein>
    <submittedName>
        <fullName evidence="2">Subversion of eukaryotic traffic protein A</fullName>
    </submittedName>
</protein>
<evidence type="ECO:0000313" key="3">
    <source>
        <dbReference type="Proteomes" id="UP000194204"/>
    </source>
</evidence>
<keyword evidence="1" id="KW-0808">Transferase</keyword>
<dbReference type="EMBL" id="MUBK01000008">
    <property type="protein sequence ID" value="OTA20552.1"/>
    <property type="molecule type" value="Genomic_DNA"/>
</dbReference>
<dbReference type="GO" id="GO:0016020">
    <property type="term" value="C:membrane"/>
    <property type="evidence" value="ECO:0007669"/>
    <property type="project" value="GOC"/>
</dbReference>
<dbReference type="InterPro" id="IPR051706">
    <property type="entry name" value="Glycosyltransferase_domain"/>
</dbReference>
<name>A0A1Y2SQZ9_9GAMM</name>
<dbReference type="Pfam" id="PF04488">
    <property type="entry name" value="Gly_transf_sug"/>
    <property type="match status" value="1"/>
</dbReference>
<organism evidence="2 3">
    <name type="scientific">Xenorhabdus beddingii</name>
    <dbReference type="NCBI Taxonomy" id="40578"/>
    <lineage>
        <taxon>Bacteria</taxon>
        <taxon>Pseudomonadati</taxon>
        <taxon>Pseudomonadota</taxon>
        <taxon>Gammaproteobacteria</taxon>
        <taxon>Enterobacterales</taxon>
        <taxon>Morganellaceae</taxon>
        <taxon>Xenorhabdus</taxon>
    </lineage>
</organism>
<dbReference type="SUPFAM" id="SSF53448">
    <property type="entry name" value="Nucleotide-diphospho-sugar transferases"/>
    <property type="match status" value="1"/>
</dbReference>
<evidence type="ECO:0000256" key="1">
    <source>
        <dbReference type="ARBA" id="ARBA00022679"/>
    </source>
</evidence>
<reference evidence="2 3" key="1">
    <citation type="submission" date="2017-01" db="EMBL/GenBank/DDBJ databases">
        <title>Deconstructing symbiosis and pathogenesis requirements using a combined genomic-metabolomic approach.</title>
        <authorList>
            <person name="Tobias N.J."/>
            <person name="Wolff H."/>
            <person name="Djahanschiri B."/>
            <person name="Ebersberger I."/>
            <person name="Bode H.B."/>
        </authorList>
    </citation>
    <scope>NUCLEOTIDE SEQUENCE [LARGE SCALE GENOMIC DNA]</scope>
    <source>
        <strain evidence="2 3">DSM 4764</strain>
    </source>
</reference>
<dbReference type="Gene3D" id="3.90.550.20">
    <property type="match status" value="1"/>
</dbReference>
<dbReference type="PANTHER" id="PTHR32385">
    <property type="entry name" value="MANNOSYL PHOSPHORYLINOSITOL CERAMIDE SYNTHASE"/>
    <property type="match status" value="1"/>
</dbReference>
<dbReference type="PANTHER" id="PTHR32385:SF15">
    <property type="entry name" value="INOSITOL PHOSPHOCERAMIDE MANNOSYLTRANSFERASE 1"/>
    <property type="match status" value="1"/>
</dbReference>
<dbReference type="RefSeq" id="WP_086112140.1">
    <property type="nucleotide sequence ID" value="NZ_CAWNHF010000189.1"/>
</dbReference>
<dbReference type="InterPro" id="IPR007577">
    <property type="entry name" value="GlycoTrfase_DXD_sugar-bd_CS"/>
</dbReference>
<sequence>MQIPKKIHYFWYGNNIPEKFLRNMIEIQYANPGYEVNIWGDNNSKTLIMKTLRNIKFKHHNASFDIGEISVNFTYRNVESAFRYLSQQVDFLSTNQLSTLNCFRYFKRRKQENNNKRRYGDHVDLVNYLQHIYRINLKGNYHNYASSSDLARLVILYMEGGIYLDTDVELSDADIKNRLKRKGAIFDNLHLQSDIGIGDSSGLGWYSGVPYNEFGNAIIASLPQSKKILNMLLDMAIMIKKHHLSIQMYQSPKSDEICKIKKLNRYHEVDKRIDLAIKLKNAHQINLDMRCGIQDPIWRTGIDPNDDNDEFACKLRRIDYTVRMTGPDFIDDYLNPQQKIDFPDNYKLKSKNRGDRMFKDVDDAGEWANIKKKKYPDEDPFT</sequence>
<dbReference type="GO" id="GO:0051999">
    <property type="term" value="P:mannosyl-inositol phosphorylceramide biosynthetic process"/>
    <property type="evidence" value="ECO:0007669"/>
    <property type="project" value="TreeGrafter"/>
</dbReference>
<proteinExistence type="predicted"/>
<comment type="caution">
    <text evidence="2">The sequence shown here is derived from an EMBL/GenBank/DDBJ whole genome shotgun (WGS) entry which is preliminary data.</text>
</comment>
<gene>
    <name evidence="2" type="primary">setA</name>
    <name evidence="2" type="ORF">Xbed_01356</name>
</gene>
<dbReference type="AlphaFoldDB" id="A0A1Y2SQZ9"/>
<dbReference type="OrthoDB" id="5605951at2"/>
<dbReference type="Proteomes" id="UP000194204">
    <property type="component" value="Unassembled WGS sequence"/>
</dbReference>
<dbReference type="InterPro" id="IPR029044">
    <property type="entry name" value="Nucleotide-diphossugar_trans"/>
</dbReference>
<keyword evidence="3" id="KW-1185">Reference proteome</keyword>
<accession>A0A1Y2SQZ9</accession>
<evidence type="ECO:0000313" key="2">
    <source>
        <dbReference type="EMBL" id="OTA20552.1"/>
    </source>
</evidence>